<sequence length="804" mass="92062">MHRLPWKLLIFKPYEILKYPEHRGLVSMSPVTGSFKAGDILAIRMSNTQFPFVLPMYQRRTRQAPIDEDFIFQQGGNRTRNYDSAYVNWEGRNELSVTVYQWSDATYIEDQDQWWLSGIYRDVQLLAFPSKHRIEDWFIRTDLVNNYQDATLNATVDILSLGNGTLKLTLEELSNNGGGIVGETHVLVESDATTVNLNLSVSNPKKWTAETPYLYRARFQLDNGSKTFSVYQNVGFRAVELLNGLISVNGKAIRIRGVNRHDHHPRLGRAVPIDFIRKDLVLMKSHNINAIRCSHYPSDPRMYDIADELGLWVMDEADLECHGFSRAVTRPLNPSKELTYGARKEMVFEKSAVYTSNNPTWEDAYVDRMRSMFHRDKNHPSIIIWSYGNESFFGQNHQSMHDFIKLADPTRLLHYEGDIAAKSVDMYSFMYSPLEHLVKLANTMSIKEDGTFDKPIVLCEYGHAMGNGPGLLEDYEEAFRTTPRLQGGWVWEWANHGLWKEEDQPREGFYAYGGDFDDFPNDGTFVMDGLCYSTHDPTPGLTELKKVIQPVHLSSDGNQLVIQNLYDFVDLNHLTASYKVEEFHDGSLPYWKRYALDEMTSQRRSFAFDNIEDGLRITAKTFLSPPVLDWGWNWSYPEHVPRVGLNLRANRGLDKAQWFGLGPGEAYPDKRSAQRLGIWSVESVENLHTPYEVPQENGNRMDTRWLSLTDTHGMGLRAQMSVEPRSESRNWGCTGFNWVASRYSAVTIEQARHPCDLVEEDATLLRLDAKVAGVGSAACGPGVKEKDLVHVQEVTFGFRLEIIR</sequence>
<dbReference type="SMART" id="SM01038">
    <property type="entry name" value="Bgal_small_N"/>
    <property type="match status" value="1"/>
</dbReference>
<dbReference type="SUPFAM" id="SSF49785">
    <property type="entry name" value="Galactose-binding domain-like"/>
    <property type="match status" value="1"/>
</dbReference>
<dbReference type="InterPro" id="IPR036156">
    <property type="entry name" value="Beta-gal/glucu_dom_sf"/>
</dbReference>
<dbReference type="InterPro" id="IPR023230">
    <property type="entry name" value="Glyco_hydro_2_CS"/>
</dbReference>
<comment type="similarity">
    <text evidence="1 5">Belongs to the glycosyl hydrolase 2 family.</text>
</comment>
<feature type="domain" description="Beta galactosidase small chain/" evidence="6">
    <location>
        <begin position="547"/>
        <end position="801"/>
    </location>
</feature>
<dbReference type="InterPro" id="IPR013783">
    <property type="entry name" value="Ig-like_fold"/>
</dbReference>
<dbReference type="GO" id="GO:0030246">
    <property type="term" value="F:carbohydrate binding"/>
    <property type="evidence" value="ECO:0007669"/>
    <property type="project" value="InterPro"/>
</dbReference>
<evidence type="ECO:0000256" key="1">
    <source>
        <dbReference type="ARBA" id="ARBA00007401"/>
    </source>
</evidence>
<evidence type="ECO:0000259" key="6">
    <source>
        <dbReference type="SMART" id="SM01038"/>
    </source>
</evidence>
<dbReference type="Pfam" id="PF00703">
    <property type="entry name" value="Glyco_hydro_2"/>
    <property type="match status" value="1"/>
</dbReference>
<dbReference type="EMBL" id="JAANBB010000015">
    <property type="protein sequence ID" value="KAF7556049.1"/>
    <property type="molecule type" value="Genomic_DNA"/>
</dbReference>
<evidence type="ECO:0000313" key="7">
    <source>
        <dbReference type="EMBL" id="KAF7556049.1"/>
    </source>
</evidence>
<dbReference type="PROSITE" id="PS00719">
    <property type="entry name" value="GLYCOSYL_HYDROL_F2_1"/>
    <property type="match status" value="1"/>
</dbReference>
<dbReference type="Gene3D" id="3.20.20.80">
    <property type="entry name" value="Glycosidases"/>
    <property type="match status" value="1"/>
</dbReference>
<proteinExistence type="inferred from homology"/>
<organism evidence="7 8">
    <name type="scientific">Cylindrodendrum hubeiense</name>
    <dbReference type="NCBI Taxonomy" id="595255"/>
    <lineage>
        <taxon>Eukaryota</taxon>
        <taxon>Fungi</taxon>
        <taxon>Dikarya</taxon>
        <taxon>Ascomycota</taxon>
        <taxon>Pezizomycotina</taxon>
        <taxon>Sordariomycetes</taxon>
        <taxon>Hypocreomycetidae</taxon>
        <taxon>Hypocreales</taxon>
        <taxon>Nectriaceae</taxon>
        <taxon>Cylindrodendrum</taxon>
    </lineage>
</organism>
<dbReference type="InterPro" id="IPR023232">
    <property type="entry name" value="Glyco_hydro_2_AS"/>
</dbReference>
<dbReference type="OrthoDB" id="408320at2759"/>
<evidence type="ECO:0000256" key="4">
    <source>
        <dbReference type="ARBA" id="ARBA00032230"/>
    </source>
</evidence>
<dbReference type="InterPro" id="IPR004199">
    <property type="entry name" value="B-gal_small/dom_5"/>
</dbReference>
<keyword evidence="2 5" id="KW-0378">Hydrolase</keyword>
<dbReference type="Proteomes" id="UP000722485">
    <property type="component" value="Unassembled WGS sequence"/>
</dbReference>
<dbReference type="PANTHER" id="PTHR46323:SF1">
    <property type="entry name" value="LACTASE"/>
    <property type="match status" value="1"/>
</dbReference>
<keyword evidence="8" id="KW-1185">Reference proteome</keyword>
<keyword evidence="3 5" id="KW-0326">Glycosidase</keyword>
<evidence type="ECO:0000256" key="3">
    <source>
        <dbReference type="ARBA" id="ARBA00023295"/>
    </source>
</evidence>
<dbReference type="Gene3D" id="2.60.40.10">
    <property type="entry name" value="Immunoglobulins"/>
    <property type="match status" value="1"/>
</dbReference>
<dbReference type="SUPFAM" id="SSF51445">
    <property type="entry name" value="(Trans)glycosidases"/>
    <property type="match status" value="1"/>
</dbReference>
<protein>
    <recommendedName>
        <fullName evidence="4">Lactase</fullName>
    </recommendedName>
</protein>
<dbReference type="InterPro" id="IPR006103">
    <property type="entry name" value="Glyco_hydro_2_cat"/>
</dbReference>
<dbReference type="InterPro" id="IPR050347">
    <property type="entry name" value="Bact_Beta-galactosidase"/>
</dbReference>
<dbReference type="Gene3D" id="2.60.120.260">
    <property type="entry name" value="Galactose-binding domain-like"/>
    <property type="match status" value="1"/>
</dbReference>
<dbReference type="InterPro" id="IPR008979">
    <property type="entry name" value="Galactose-bd-like_sf"/>
</dbReference>
<dbReference type="InterPro" id="IPR014718">
    <property type="entry name" value="GH-type_carb-bd"/>
</dbReference>
<dbReference type="InterPro" id="IPR011013">
    <property type="entry name" value="Gal_mutarotase_sf_dom"/>
</dbReference>
<dbReference type="InterPro" id="IPR006104">
    <property type="entry name" value="Glyco_hydro_2_N"/>
</dbReference>
<dbReference type="PROSITE" id="PS00608">
    <property type="entry name" value="GLYCOSYL_HYDROL_F2_2"/>
    <property type="match status" value="1"/>
</dbReference>
<gene>
    <name evidence="7" type="ORF">G7Z17_g1748</name>
</gene>
<accession>A0A9P5HEC5</accession>
<evidence type="ECO:0000256" key="2">
    <source>
        <dbReference type="ARBA" id="ARBA00022801"/>
    </source>
</evidence>
<dbReference type="PANTHER" id="PTHR46323">
    <property type="entry name" value="BETA-GALACTOSIDASE"/>
    <property type="match status" value="1"/>
</dbReference>
<comment type="caution">
    <text evidence="7">The sequence shown here is derived from an EMBL/GenBank/DDBJ whole genome shotgun (WGS) entry which is preliminary data.</text>
</comment>
<dbReference type="FunFam" id="3.20.20.80:FF:000018">
    <property type="entry name" value="Beta-galactosidase"/>
    <property type="match status" value="1"/>
</dbReference>
<evidence type="ECO:0000313" key="8">
    <source>
        <dbReference type="Proteomes" id="UP000722485"/>
    </source>
</evidence>
<dbReference type="SUPFAM" id="SSF49303">
    <property type="entry name" value="beta-Galactosidase/glucuronidase domain"/>
    <property type="match status" value="2"/>
</dbReference>
<reference evidence="7" key="1">
    <citation type="submission" date="2020-03" db="EMBL/GenBank/DDBJ databases">
        <title>Draft Genome Sequence of Cylindrodendrum hubeiense.</title>
        <authorList>
            <person name="Buettner E."/>
            <person name="Kellner H."/>
        </authorList>
    </citation>
    <scope>NUCLEOTIDE SEQUENCE</scope>
    <source>
        <strain evidence="7">IHI 201604</strain>
    </source>
</reference>
<dbReference type="Pfam" id="PF02929">
    <property type="entry name" value="Bgal_small_N"/>
    <property type="match status" value="1"/>
</dbReference>
<dbReference type="GO" id="GO:0009341">
    <property type="term" value="C:beta-galactosidase complex"/>
    <property type="evidence" value="ECO:0007669"/>
    <property type="project" value="InterPro"/>
</dbReference>
<dbReference type="SUPFAM" id="SSF74650">
    <property type="entry name" value="Galactose mutarotase-like"/>
    <property type="match status" value="1"/>
</dbReference>
<dbReference type="GO" id="GO:0004565">
    <property type="term" value="F:beta-galactosidase activity"/>
    <property type="evidence" value="ECO:0007669"/>
    <property type="project" value="InterPro"/>
</dbReference>
<dbReference type="PRINTS" id="PR00132">
    <property type="entry name" value="GLHYDRLASE2"/>
</dbReference>
<dbReference type="GO" id="GO:0005990">
    <property type="term" value="P:lactose catabolic process"/>
    <property type="evidence" value="ECO:0007669"/>
    <property type="project" value="TreeGrafter"/>
</dbReference>
<name>A0A9P5HEC5_9HYPO</name>
<dbReference type="InterPro" id="IPR006102">
    <property type="entry name" value="Ig-like_GH2"/>
</dbReference>
<dbReference type="InterPro" id="IPR017853">
    <property type="entry name" value="GH"/>
</dbReference>
<dbReference type="InterPro" id="IPR006101">
    <property type="entry name" value="Glyco_hydro_2"/>
</dbReference>
<evidence type="ECO:0000256" key="5">
    <source>
        <dbReference type="RuleBase" id="RU361154"/>
    </source>
</evidence>
<dbReference type="Pfam" id="PF02837">
    <property type="entry name" value="Glyco_hydro_2_N"/>
    <property type="match status" value="1"/>
</dbReference>
<dbReference type="Pfam" id="PF02836">
    <property type="entry name" value="Glyco_hydro_2_C"/>
    <property type="match status" value="1"/>
</dbReference>
<dbReference type="AlphaFoldDB" id="A0A9P5HEC5"/>
<dbReference type="Gene3D" id="2.70.98.10">
    <property type="match status" value="1"/>
</dbReference>